<feature type="region of interest" description="Disordered" evidence="5">
    <location>
        <begin position="132"/>
        <end position="155"/>
    </location>
</feature>
<dbReference type="EMBL" id="JBBJCI010000270">
    <property type="protein sequence ID" value="KAK7236643.1"/>
    <property type="molecule type" value="Genomic_DNA"/>
</dbReference>
<dbReference type="Gene3D" id="1.25.40.80">
    <property type="match status" value="1"/>
</dbReference>
<dbReference type="Pfam" id="PF03441">
    <property type="entry name" value="FAD_binding_7"/>
    <property type="match status" value="1"/>
</dbReference>
<dbReference type="PANTHER" id="PTHR11455">
    <property type="entry name" value="CRYPTOCHROME"/>
    <property type="match status" value="1"/>
</dbReference>
<evidence type="ECO:0000256" key="2">
    <source>
        <dbReference type="ARBA" id="ARBA00005862"/>
    </source>
</evidence>
<dbReference type="PANTHER" id="PTHR11455:SF22">
    <property type="entry name" value="CRYPTOCHROME DASH"/>
    <property type="match status" value="1"/>
</dbReference>
<protein>
    <submittedName>
        <fullName evidence="7">DNA photolyase</fullName>
    </submittedName>
</protein>
<evidence type="ECO:0000256" key="3">
    <source>
        <dbReference type="ARBA" id="ARBA00022630"/>
    </source>
</evidence>
<feature type="compositionally biased region" description="Basic residues" evidence="5">
    <location>
        <begin position="534"/>
        <end position="548"/>
    </location>
</feature>
<comment type="cofactor">
    <cofactor evidence="1">
        <name>FAD</name>
        <dbReference type="ChEBI" id="CHEBI:57692"/>
    </cofactor>
</comment>
<evidence type="ECO:0000259" key="6">
    <source>
        <dbReference type="PROSITE" id="PS51645"/>
    </source>
</evidence>
<dbReference type="PRINTS" id="PR00147">
    <property type="entry name" value="DNAPHOTLYASE"/>
</dbReference>
<dbReference type="InterPro" id="IPR005101">
    <property type="entry name" value="Cryptochr/Photolyase_FAD-bd"/>
</dbReference>
<keyword evidence="8" id="KW-1185">Reference proteome</keyword>
<keyword evidence="4" id="KW-0274">FAD</keyword>
<organism evidence="7 8">
    <name type="scientific">Aureococcus anophagefferens</name>
    <name type="common">Harmful bloom alga</name>
    <dbReference type="NCBI Taxonomy" id="44056"/>
    <lineage>
        <taxon>Eukaryota</taxon>
        <taxon>Sar</taxon>
        <taxon>Stramenopiles</taxon>
        <taxon>Ochrophyta</taxon>
        <taxon>Pelagophyceae</taxon>
        <taxon>Pelagomonadales</taxon>
        <taxon>Pelagomonadaceae</taxon>
        <taxon>Aureococcus</taxon>
    </lineage>
</organism>
<dbReference type="Pfam" id="PF00875">
    <property type="entry name" value="DNA_photolyase"/>
    <property type="match status" value="1"/>
</dbReference>
<evidence type="ECO:0000256" key="5">
    <source>
        <dbReference type="SAM" id="MobiDB-lite"/>
    </source>
</evidence>
<dbReference type="InterPro" id="IPR014729">
    <property type="entry name" value="Rossmann-like_a/b/a_fold"/>
</dbReference>
<keyword evidence="3" id="KW-0285">Flavoprotein</keyword>
<comment type="caution">
    <text evidence="7">The sequence shown here is derived from an EMBL/GenBank/DDBJ whole genome shotgun (WGS) entry which is preliminary data.</text>
</comment>
<dbReference type="SUPFAM" id="SSF52425">
    <property type="entry name" value="Cryptochrome/photolyase, N-terminal domain"/>
    <property type="match status" value="1"/>
</dbReference>
<evidence type="ECO:0000256" key="4">
    <source>
        <dbReference type="ARBA" id="ARBA00022827"/>
    </source>
</evidence>
<dbReference type="InterPro" id="IPR036134">
    <property type="entry name" value="Crypto/Photolyase_FAD-like_sf"/>
</dbReference>
<reference evidence="7 8" key="1">
    <citation type="submission" date="2024-03" db="EMBL/GenBank/DDBJ databases">
        <title>Aureococcus anophagefferens CCMP1851 and Kratosvirus quantuckense: Draft genome of a second virus-susceptible host strain in the model system.</title>
        <authorList>
            <person name="Chase E."/>
            <person name="Truchon A.R."/>
            <person name="Schepens W."/>
            <person name="Wilhelm S.W."/>
        </authorList>
    </citation>
    <scope>NUCLEOTIDE SEQUENCE [LARGE SCALE GENOMIC DNA]</scope>
    <source>
        <strain evidence="7 8">CCMP1851</strain>
    </source>
</reference>
<dbReference type="Gene3D" id="3.40.50.620">
    <property type="entry name" value="HUPs"/>
    <property type="match status" value="1"/>
</dbReference>
<dbReference type="InterPro" id="IPR006050">
    <property type="entry name" value="DNA_photolyase_N"/>
</dbReference>
<dbReference type="InterPro" id="IPR036155">
    <property type="entry name" value="Crypto/Photolyase_N_sf"/>
</dbReference>
<feature type="compositionally biased region" description="Low complexity" evidence="5">
    <location>
        <begin position="516"/>
        <end position="533"/>
    </location>
</feature>
<sequence length="548" mass="60938">MAALDAPHVVLFKPTDLRLHDHAALLAAHEAASVVHLLVLDPRLGFGAGAAPSREAGLARIEGKRATFLAESVADLHAALQRRGYELLVYRGPARPRVAASPPRSRAAAAARAVVVHAHGPELCSEERAVERRAVQRGKGPAKYRPSRPEPTWRARDAAAAARAAARAGPLRRAVCRAGVALAPAKGGPRAARPRRWPRYVWDDERARSYVGSSDSMTPGVDNALNSTTRLSPYLAHGCLSPRKLYDEVRAYERRRARNRYWIFHELCFRDFFAFSCVKWGDALFSARGPLDSSGHPWRDDGGATRGLFAKWTRGATGYPFVDAGMRQLAAEGRMPHLLRQLCAAFLVRDLRVPWRWGAEWFEAHLLDHAPDANYGNWGYRILPVAQLLPLETDHLTSLEILSWPVVHDPRLEYVLAWCPELRAVAETRGPVCAREPWRLGAGYARTARVDVAPRRDSPLWVMSVNRANWPDYQKMMTGTAHTLAFEPNDVYPPPLVPPVELEILYDKIPLDHSWGAPAERAPAAPKPAAASKRPGRRRGQRKRRVEG</sequence>
<evidence type="ECO:0000313" key="8">
    <source>
        <dbReference type="Proteomes" id="UP001363151"/>
    </source>
</evidence>
<gene>
    <name evidence="7" type="ORF">SO694_0024107</name>
</gene>
<dbReference type="SUPFAM" id="SSF48173">
    <property type="entry name" value="Cryptochrome/photolyase FAD-binding domain"/>
    <property type="match status" value="1"/>
</dbReference>
<dbReference type="PROSITE" id="PS51645">
    <property type="entry name" value="PHR_CRY_ALPHA_BETA"/>
    <property type="match status" value="1"/>
</dbReference>
<dbReference type="Proteomes" id="UP001363151">
    <property type="component" value="Unassembled WGS sequence"/>
</dbReference>
<evidence type="ECO:0000313" key="7">
    <source>
        <dbReference type="EMBL" id="KAK7236643.1"/>
    </source>
</evidence>
<proteinExistence type="inferred from homology"/>
<evidence type="ECO:0000256" key="1">
    <source>
        <dbReference type="ARBA" id="ARBA00001974"/>
    </source>
</evidence>
<dbReference type="InterPro" id="IPR002081">
    <property type="entry name" value="Cryptochrome/DNA_photolyase_1"/>
</dbReference>
<name>A0ABR1FRH8_AURAN</name>
<comment type="similarity">
    <text evidence="2">Belongs to the DNA photolyase class-1 family.</text>
</comment>
<accession>A0ABR1FRH8</accession>
<feature type="domain" description="Photolyase/cryptochrome alpha/beta" evidence="6">
    <location>
        <begin position="7"/>
        <end position="182"/>
    </location>
</feature>
<dbReference type="Gene3D" id="1.10.579.10">
    <property type="entry name" value="DNA Cyclobutane Dipyrimidine Photolyase, subunit A, domain 3"/>
    <property type="match status" value="1"/>
</dbReference>
<feature type="region of interest" description="Disordered" evidence="5">
    <location>
        <begin position="516"/>
        <end position="548"/>
    </location>
</feature>